<feature type="transmembrane region" description="Helical" evidence="7">
    <location>
        <begin position="135"/>
        <end position="154"/>
    </location>
</feature>
<dbReference type="InterPro" id="IPR035906">
    <property type="entry name" value="MetI-like_sf"/>
</dbReference>
<dbReference type="CDD" id="cd06261">
    <property type="entry name" value="TM_PBP2"/>
    <property type="match status" value="1"/>
</dbReference>
<name>A0ABT0J733_9MICO</name>
<keyword evidence="2 7" id="KW-0813">Transport</keyword>
<dbReference type="EMBL" id="JALQCY010000005">
    <property type="protein sequence ID" value="MCK9795311.1"/>
    <property type="molecule type" value="Genomic_DNA"/>
</dbReference>
<dbReference type="RefSeq" id="WP_416345161.1">
    <property type="nucleotide sequence ID" value="NZ_JALQCY010000005.1"/>
</dbReference>
<evidence type="ECO:0000256" key="3">
    <source>
        <dbReference type="ARBA" id="ARBA00022475"/>
    </source>
</evidence>
<feature type="transmembrane region" description="Helical" evidence="7">
    <location>
        <begin position="36"/>
        <end position="61"/>
    </location>
</feature>
<dbReference type="PANTHER" id="PTHR43744">
    <property type="entry name" value="ABC TRANSPORTER PERMEASE PROTEIN MG189-RELATED-RELATED"/>
    <property type="match status" value="1"/>
</dbReference>
<dbReference type="Proteomes" id="UP001651050">
    <property type="component" value="Unassembled WGS sequence"/>
</dbReference>
<evidence type="ECO:0000259" key="9">
    <source>
        <dbReference type="PROSITE" id="PS50928"/>
    </source>
</evidence>
<dbReference type="PANTHER" id="PTHR43744:SF9">
    <property type="entry name" value="POLYGALACTURONAN_RHAMNOGALACTURONAN TRANSPORT SYSTEM PERMEASE PROTEIN YTCP"/>
    <property type="match status" value="1"/>
</dbReference>
<dbReference type="InterPro" id="IPR000515">
    <property type="entry name" value="MetI-like"/>
</dbReference>
<evidence type="ECO:0000256" key="5">
    <source>
        <dbReference type="ARBA" id="ARBA00022989"/>
    </source>
</evidence>
<keyword evidence="5 7" id="KW-1133">Transmembrane helix</keyword>
<protein>
    <submittedName>
        <fullName evidence="10">Carbohydrate ABC transporter permease</fullName>
    </submittedName>
</protein>
<comment type="similarity">
    <text evidence="7">Belongs to the binding-protein-dependent transport system permease family.</text>
</comment>
<feature type="transmembrane region" description="Helical" evidence="7">
    <location>
        <begin position="99"/>
        <end position="123"/>
    </location>
</feature>
<evidence type="ECO:0000256" key="2">
    <source>
        <dbReference type="ARBA" id="ARBA00022448"/>
    </source>
</evidence>
<dbReference type="PROSITE" id="PS50928">
    <property type="entry name" value="ABC_TM1"/>
    <property type="match status" value="1"/>
</dbReference>
<gene>
    <name evidence="10" type="ORF">M1843_16295</name>
</gene>
<evidence type="ECO:0000256" key="7">
    <source>
        <dbReference type="RuleBase" id="RU363032"/>
    </source>
</evidence>
<evidence type="ECO:0000256" key="8">
    <source>
        <dbReference type="SAM" id="MobiDB-lite"/>
    </source>
</evidence>
<keyword evidence="3" id="KW-1003">Cell membrane</keyword>
<feature type="domain" description="ABC transmembrane type-1" evidence="9">
    <location>
        <begin position="100"/>
        <end position="299"/>
    </location>
</feature>
<dbReference type="Pfam" id="PF00528">
    <property type="entry name" value="BPD_transp_1"/>
    <property type="match status" value="1"/>
</dbReference>
<organism evidence="10 11">
    <name type="scientific">Isoptericola peretonis</name>
    <dbReference type="NCBI Taxonomy" id="2918523"/>
    <lineage>
        <taxon>Bacteria</taxon>
        <taxon>Bacillati</taxon>
        <taxon>Actinomycetota</taxon>
        <taxon>Actinomycetes</taxon>
        <taxon>Micrococcales</taxon>
        <taxon>Promicromonosporaceae</taxon>
        <taxon>Isoptericola</taxon>
    </lineage>
</organism>
<sequence>MATTQLPALQPAGRPPRRASRPSTQHQRFNTPAGRAFDVVNVVLLVAVGLLALLPFLYVLAGSFATELELTTRPFFLWPHEFTTDSYASILSSTAFVRAFVTTVAVTLVGTLVQLALTALMAYPLSKVELPGRRTIMTVVVFTMVFSAGMIPTFLVVKELGLLDTYWALILPAAINPFSLIIIKNFFQQLPQELEESAKIDGAHELQILRHVVVPLSKPVLATFALFYAVGIWNDYMSPLLYLNDQDMWTLQMFLRQVTASASLSAQDMGTELPPPAQGIKFAVVIVATIPVLLAYPFLQKHFAKGMLIGSVKG</sequence>
<comment type="subcellular location">
    <subcellularLocation>
        <location evidence="1 7">Cell membrane</location>
        <topology evidence="1 7">Multi-pass membrane protein</topology>
    </subcellularLocation>
</comment>
<evidence type="ECO:0000256" key="4">
    <source>
        <dbReference type="ARBA" id="ARBA00022692"/>
    </source>
</evidence>
<dbReference type="SUPFAM" id="SSF161098">
    <property type="entry name" value="MetI-like"/>
    <property type="match status" value="1"/>
</dbReference>
<evidence type="ECO:0000313" key="11">
    <source>
        <dbReference type="Proteomes" id="UP001651050"/>
    </source>
</evidence>
<accession>A0ABT0J733</accession>
<dbReference type="Gene3D" id="1.10.3720.10">
    <property type="entry name" value="MetI-like"/>
    <property type="match status" value="1"/>
</dbReference>
<feature type="region of interest" description="Disordered" evidence="8">
    <location>
        <begin position="1"/>
        <end position="29"/>
    </location>
</feature>
<evidence type="ECO:0000313" key="10">
    <source>
        <dbReference type="EMBL" id="MCK9795311.1"/>
    </source>
</evidence>
<feature type="transmembrane region" description="Helical" evidence="7">
    <location>
        <begin position="166"/>
        <end position="187"/>
    </location>
</feature>
<proteinExistence type="inferred from homology"/>
<reference evidence="10 11" key="1">
    <citation type="submission" date="2022-02" db="EMBL/GenBank/DDBJ databases">
        <title>The car tank lid bacteriome: a reservoir of bacteria with potential in bioremediation of fuel.</title>
        <authorList>
            <person name="Vidal-Verdu A."/>
            <person name="Gomez-Martinez D."/>
            <person name="Latorre-Perez A."/>
            <person name="Pereto J."/>
            <person name="Porcar M."/>
        </authorList>
    </citation>
    <scope>NUCLEOTIDE SEQUENCE [LARGE SCALE GENOMIC DNA]</scope>
    <source>
        <strain evidence="10 11">4D.3</strain>
    </source>
</reference>
<keyword evidence="11" id="KW-1185">Reference proteome</keyword>
<keyword evidence="6 7" id="KW-0472">Membrane</keyword>
<feature type="transmembrane region" description="Helical" evidence="7">
    <location>
        <begin position="208"/>
        <end position="233"/>
    </location>
</feature>
<evidence type="ECO:0000256" key="1">
    <source>
        <dbReference type="ARBA" id="ARBA00004651"/>
    </source>
</evidence>
<evidence type="ECO:0000256" key="6">
    <source>
        <dbReference type="ARBA" id="ARBA00023136"/>
    </source>
</evidence>
<keyword evidence="4 7" id="KW-0812">Transmembrane</keyword>
<comment type="caution">
    <text evidence="10">The sequence shown here is derived from an EMBL/GenBank/DDBJ whole genome shotgun (WGS) entry which is preliminary data.</text>
</comment>
<feature type="transmembrane region" description="Helical" evidence="7">
    <location>
        <begin position="279"/>
        <end position="299"/>
    </location>
</feature>